<organism evidence="2 3">
    <name type="scientific">Thelohanellus kitauei</name>
    <name type="common">Myxosporean</name>
    <dbReference type="NCBI Taxonomy" id="669202"/>
    <lineage>
        <taxon>Eukaryota</taxon>
        <taxon>Metazoa</taxon>
        <taxon>Cnidaria</taxon>
        <taxon>Myxozoa</taxon>
        <taxon>Myxosporea</taxon>
        <taxon>Bivalvulida</taxon>
        <taxon>Platysporina</taxon>
        <taxon>Myxobolidae</taxon>
        <taxon>Thelohanellus</taxon>
    </lineage>
</organism>
<keyword evidence="3" id="KW-1185">Reference proteome</keyword>
<evidence type="ECO:0000256" key="1">
    <source>
        <dbReference type="SAM" id="Phobius"/>
    </source>
</evidence>
<proteinExistence type="predicted"/>
<comment type="caution">
    <text evidence="2">The sequence shown here is derived from an EMBL/GenBank/DDBJ whole genome shotgun (WGS) entry which is preliminary data.</text>
</comment>
<accession>A0A0C2JX50</accession>
<dbReference type="AlphaFoldDB" id="A0A0C2JX50"/>
<name>A0A0C2JX50_THEKT</name>
<dbReference type="Gene3D" id="3.40.50.620">
    <property type="entry name" value="HUPs"/>
    <property type="match status" value="1"/>
</dbReference>
<gene>
    <name evidence="2" type="ORF">RF11_00027</name>
</gene>
<dbReference type="SUPFAM" id="SSF52402">
    <property type="entry name" value="Adenine nucleotide alpha hydrolases-like"/>
    <property type="match status" value="1"/>
</dbReference>
<evidence type="ECO:0000313" key="3">
    <source>
        <dbReference type="Proteomes" id="UP000031668"/>
    </source>
</evidence>
<reference evidence="2 3" key="1">
    <citation type="journal article" date="2014" name="Genome Biol. Evol.">
        <title>The genome of the myxosporean Thelohanellus kitauei shows adaptations to nutrient acquisition within its fish host.</title>
        <authorList>
            <person name="Yang Y."/>
            <person name="Xiong J."/>
            <person name="Zhou Z."/>
            <person name="Huo F."/>
            <person name="Miao W."/>
            <person name="Ran C."/>
            <person name="Liu Y."/>
            <person name="Zhang J."/>
            <person name="Feng J."/>
            <person name="Wang M."/>
            <person name="Wang M."/>
            <person name="Wang L."/>
            <person name="Yao B."/>
        </authorList>
    </citation>
    <scope>NUCLEOTIDE SEQUENCE [LARGE SCALE GENOMIC DNA]</scope>
    <source>
        <strain evidence="2">Wuqing</strain>
    </source>
</reference>
<evidence type="ECO:0000313" key="2">
    <source>
        <dbReference type="EMBL" id="KII74043.1"/>
    </source>
</evidence>
<protein>
    <submittedName>
        <fullName evidence="2">Uncharacterized protein</fullName>
    </submittedName>
</protein>
<dbReference type="EMBL" id="JWZT01000567">
    <property type="protein sequence ID" value="KII74043.1"/>
    <property type="molecule type" value="Genomic_DNA"/>
</dbReference>
<feature type="transmembrane region" description="Helical" evidence="1">
    <location>
        <begin position="29"/>
        <end position="48"/>
    </location>
</feature>
<dbReference type="Proteomes" id="UP000031668">
    <property type="component" value="Unassembled WGS sequence"/>
</dbReference>
<keyword evidence="1" id="KW-0472">Membrane</keyword>
<keyword evidence="1" id="KW-0812">Transmembrane</keyword>
<dbReference type="InterPro" id="IPR014729">
    <property type="entry name" value="Rossmann-like_a/b/a_fold"/>
</dbReference>
<keyword evidence="1" id="KW-1133">Transmembrane helix</keyword>
<sequence length="220" mass="24991">MKYYQSKAKRELATLRTVSDDSDSMIQKCVIIAYSGGLFSSVMLHLLYTRLKELETFAIIPIIIHINNHGNTKVISDLEEYVKKYSIEFRIVNCSPDTKILDKLAETAKLLNADVYTGSSASHCCVEALKCLRDNKPISSLHNIKIFTKGDRVDFSYPTLKSLQLWTEESIFGFNEDLNLEDSIVEEFVSRFATDKNKCLVVLTMNKTLRKMLITGSTNI</sequence>